<evidence type="ECO:0000313" key="1">
    <source>
        <dbReference type="EMBL" id="CBI08850.1"/>
    </source>
</evidence>
<comment type="caution">
    <text evidence="1">The sequence shown here is derived from an EMBL/GenBank/DDBJ whole genome shotgun (WGS) entry which is preliminary data.</text>
</comment>
<sequence length="83" mass="9070">MVVMGTEPGQQRRWTGKVAGISEDRKTIEIIAMGKTQSIVDARGRPFPTEIHPGQYGKVVLDKSGNLAFDGKEKTRGRSRGVS</sequence>
<gene>
    <name evidence="1" type="ORF">CARN6_2367</name>
</gene>
<dbReference type="EMBL" id="CABQ01000284">
    <property type="protein sequence ID" value="CBI08850.1"/>
    <property type="molecule type" value="Genomic_DNA"/>
</dbReference>
<organism evidence="1">
    <name type="scientific">mine drainage metagenome</name>
    <dbReference type="NCBI Taxonomy" id="410659"/>
    <lineage>
        <taxon>unclassified sequences</taxon>
        <taxon>metagenomes</taxon>
        <taxon>ecological metagenomes</taxon>
    </lineage>
</organism>
<dbReference type="AlphaFoldDB" id="E6QNM9"/>
<accession>E6QNM9</accession>
<protein>
    <submittedName>
        <fullName evidence="1">Uncharacterized protein</fullName>
    </submittedName>
</protein>
<proteinExistence type="predicted"/>
<name>E6QNM9_9ZZZZ</name>
<reference evidence="1" key="1">
    <citation type="submission" date="2009-10" db="EMBL/GenBank/DDBJ databases">
        <title>Diversity of trophic interactions inside an arsenic-rich microbial ecosystem.</title>
        <authorList>
            <person name="Bertin P.N."/>
            <person name="Heinrich-Salmeron A."/>
            <person name="Pelletier E."/>
            <person name="Goulhen-Chollet F."/>
            <person name="Arsene-Ploetze F."/>
            <person name="Gallien S."/>
            <person name="Calteau A."/>
            <person name="Vallenet D."/>
            <person name="Casiot C."/>
            <person name="Chane-Woon-Ming B."/>
            <person name="Giloteaux L."/>
            <person name="Barakat M."/>
            <person name="Bonnefoy V."/>
            <person name="Bruneel O."/>
            <person name="Chandler M."/>
            <person name="Cleiss J."/>
            <person name="Duran R."/>
            <person name="Elbaz-Poulichet F."/>
            <person name="Fonknechten N."/>
            <person name="Lauga B."/>
            <person name="Mornico D."/>
            <person name="Ortet P."/>
            <person name="Schaeffer C."/>
            <person name="Siguier P."/>
            <person name="Alexander Thil Smith A."/>
            <person name="Van Dorsselaer A."/>
            <person name="Weissenbach J."/>
            <person name="Medigue C."/>
            <person name="Le Paslier D."/>
        </authorList>
    </citation>
    <scope>NUCLEOTIDE SEQUENCE</scope>
</reference>